<protein>
    <submittedName>
        <fullName evidence="1">Uncharacterized protein</fullName>
    </submittedName>
</protein>
<organism evidence="1 2">
    <name type="scientific">Aspergillus granulosus</name>
    <dbReference type="NCBI Taxonomy" id="176169"/>
    <lineage>
        <taxon>Eukaryota</taxon>
        <taxon>Fungi</taxon>
        <taxon>Dikarya</taxon>
        <taxon>Ascomycota</taxon>
        <taxon>Pezizomycotina</taxon>
        <taxon>Eurotiomycetes</taxon>
        <taxon>Eurotiomycetidae</taxon>
        <taxon>Eurotiales</taxon>
        <taxon>Aspergillaceae</taxon>
        <taxon>Aspergillus</taxon>
        <taxon>Aspergillus subgen. Nidulantes</taxon>
    </lineage>
</organism>
<accession>A0ABR4HVF0</accession>
<reference evidence="1 2" key="1">
    <citation type="submission" date="2024-07" db="EMBL/GenBank/DDBJ databases">
        <title>Section-level genome sequencing and comparative genomics of Aspergillus sections Usti and Cavernicolus.</title>
        <authorList>
            <consortium name="Lawrence Berkeley National Laboratory"/>
            <person name="Nybo J.L."/>
            <person name="Vesth T.C."/>
            <person name="Theobald S."/>
            <person name="Frisvad J.C."/>
            <person name="Larsen T.O."/>
            <person name="Kjaerboelling I."/>
            <person name="Rothschild-Mancinelli K."/>
            <person name="Lyhne E.K."/>
            <person name="Kogle M.E."/>
            <person name="Barry K."/>
            <person name="Clum A."/>
            <person name="Na H."/>
            <person name="Ledsgaard L."/>
            <person name="Lin J."/>
            <person name="Lipzen A."/>
            <person name="Kuo A."/>
            <person name="Riley R."/>
            <person name="Mondo S."/>
            <person name="Labutti K."/>
            <person name="Haridas S."/>
            <person name="Pangalinan J."/>
            <person name="Salamov A.A."/>
            <person name="Simmons B.A."/>
            <person name="Magnuson J.K."/>
            <person name="Chen J."/>
            <person name="Drula E."/>
            <person name="Henrissat B."/>
            <person name="Wiebenga A."/>
            <person name="Lubbers R.J."/>
            <person name="Gomes A.C."/>
            <person name="Makela M.R."/>
            <person name="Stajich J."/>
            <person name="Grigoriev I.V."/>
            <person name="Mortensen U.H."/>
            <person name="De Vries R.P."/>
            <person name="Baker S.E."/>
            <person name="Andersen M.R."/>
        </authorList>
    </citation>
    <scope>NUCLEOTIDE SEQUENCE [LARGE SCALE GENOMIC DNA]</scope>
    <source>
        <strain evidence="1 2">CBS 588.65</strain>
    </source>
</reference>
<gene>
    <name evidence="1" type="ORF">BJX63DRAFT_418824</name>
</gene>
<sequence>MSGDRGYTCLISKCPRSFLFSVVASRSLASPLERVDRFVSDTLALIEILSDPANRAPLEAERALLPCHDNALSKVPFTTTDLLLGLLRDDARPGDVQLQLLSTVFRGDCTAEYGLIVLDISDLDSGVKYGIVAFPVRYMAKVVYRGEWIGWDPWLRKYFNYMSLKEDPSVLRLKDRPLVDAIALDCTSVFTPPIRL</sequence>
<dbReference type="EMBL" id="JBFXLT010000010">
    <property type="protein sequence ID" value="KAL2819474.1"/>
    <property type="molecule type" value="Genomic_DNA"/>
</dbReference>
<evidence type="ECO:0000313" key="2">
    <source>
        <dbReference type="Proteomes" id="UP001610334"/>
    </source>
</evidence>
<keyword evidence="2" id="KW-1185">Reference proteome</keyword>
<dbReference type="Proteomes" id="UP001610334">
    <property type="component" value="Unassembled WGS sequence"/>
</dbReference>
<comment type="caution">
    <text evidence="1">The sequence shown here is derived from an EMBL/GenBank/DDBJ whole genome shotgun (WGS) entry which is preliminary data.</text>
</comment>
<evidence type="ECO:0000313" key="1">
    <source>
        <dbReference type="EMBL" id="KAL2819474.1"/>
    </source>
</evidence>
<proteinExistence type="predicted"/>
<name>A0ABR4HVF0_9EURO</name>